<evidence type="ECO:0000256" key="10">
    <source>
        <dbReference type="ARBA" id="ARBA00023054"/>
    </source>
</evidence>
<dbReference type="GO" id="GO:0005829">
    <property type="term" value="C:cytosol"/>
    <property type="evidence" value="ECO:0007669"/>
    <property type="project" value="TreeGrafter"/>
</dbReference>
<dbReference type="GO" id="GO:0043162">
    <property type="term" value="P:ubiquitin-dependent protein catabolic process via the multivesicular body sorting pathway"/>
    <property type="evidence" value="ECO:0007669"/>
    <property type="project" value="UniProtKB-ARBA"/>
</dbReference>
<feature type="compositionally biased region" description="Pro residues" evidence="12">
    <location>
        <begin position="262"/>
        <end position="275"/>
    </location>
</feature>
<reference evidence="15" key="1">
    <citation type="submission" date="2020-05" db="EMBL/GenBank/DDBJ databases">
        <title>Evolutionary and genomic comparisons of hybrid uninucleate and nonhybrid Rhizoctonia fungi.</title>
        <authorList>
            <person name="Li C."/>
            <person name="Chen X."/>
        </authorList>
    </citation>
    <scope>NUCLEOTIDE SEQUENCE</scope>
    <source>
        <strain evidence="15">AG-1 IA</strain>
    </source>
</reference>
<keyword evidence="8" id="KW-0862">Zinc</keyword>
<dbReference type="GO" id="GO:0008892">
    <property type="term" value="F:guanine deaminase activity"/>
    <property type="evidence" value="ECO:0007669"/>
    <property type="project" value="TreeGrafter"/>
</dbReference>
<keyword evidence="10" id="KW-0175">Coiled coil</keyword>
<feature type="compositionally biased region" description="Low complexity" evidence="12">
    <location>
        <begin position="330"/>
        <end position="342"/>
    </location>
</feature>
<evidence type="ECO:0000259" key="14">
    <source>
        <dbReference type="PROSITE" id="PS51322"/>
    </source>
</evidence>
<dbReference type="InterPro" id="IPR016135">
    <property type="entry name" value="UBQ-conjugating_enzyme/RWD"/>
</dbReference>
<dbReference type="GeneID" id="67024278"/>
<feature type="domain" description="SB" evidence="13">
    <location>
        <begin position="487"/>
        <end position="555"/>
    </location>
</feature>
<evidence type="ECO:0000256" key="12">
    <source>
        <dbReference type="SAM" id="MobiDB-lite"/>
    </source>
</evidence>
<dbReference type="GO" id="GO:0046098">
    <property type="term" value="P:guanine metabolic process"/>
    <property type="evidence" value="ECO:0007669"/>
    <property type="project" value="TreeGrafter"/>
</dbReference>
<proteinExistence type="inferred from homology"/>
<dbReference type="CDD" id="cd11685">
    <property type="entry name" value="UEV_TSG101-like"/>
    <property type="match status" value="1"/>
</dbReference>
<gene>
    <name evidence="15" type="ORF">RhiXN_01996</name>
</gene>
<dbReference type="Gene3D" id="2.30.40.10">
    <property type="entry name" value="Urease, subunit C, domain 1"/>
    <property type="match status" value="1"/>
</dbReference>
<dbReference type="GO" id="GO:0072666">
    <property type="term" value="P:establishment of protein localization to vacuole"/>
    <property type="evidence" value="ECO:0007669"/>
    <property type="project" value="UniProtKB-ARBA"/>
</dbReference>
<dbReference type="Gene3D" id="3.20.20.140">
    <property type="entry name" value="Metal-dependent hydrolases"/>
    <property type="match status" value="1"/>
</dbReference>
<dbReference type="SUPFAM" id="SSF51556">
    <property type="entry name" value="Metallo-dependent hydrolases"/>
    <property type="match status" value="1"/>
</dbReference>
<dbReference type="SUPFAM" id="SSF54495">
    <property type="entry name" value="UBC-like"/>
    <property type="match status" value="1"/>
</dbReference>
<feature type="compositionally biased region" description="Polar residues" evidence="12">
    <location>
        <begin position="190"/>
        <end position="199"/>
    </location>
</feature>
<dbReference type="Gene3D" id="3.10.110.10">
    <property type="entry name" value="Ubiquitin Conjugating Enzyme"/>
    <property type="match status" value="1"/>
</dbReference>
<dbReference type="Proteomes" id="UP000650533">
    <property type="component" value="Chromosome 16"/>
</dbReference>
<dbReference type="Pfam" id="PF05743">
    <property type="entry name" value="UEV"/>
    <property type="match status" value="1"/>
</dbReference>
<dbReference type="InterPro" id="IPR017916">
    <property type="entry name" value="SB_dom"/>
</dbReference>
<comment type="subcellular location">
    <subcellularLocation>
        <location evidence="2">Endosome</location>
    </subcellularLocation>
</comment>
<dbReference type="PANTHER" id="PTHR11271">
    <property type="entry name" value="GUANINE DEAMINASE"/>
    <property type="match status" value="1"/>
</dbReference>
<evidence type="ECO:0000256" key="6">
    <source>
        <dbReference type="ARBA" id="ARBA00022753"/>
    </source>
</evidence>
<evidence type="ECO:0000256" key="8">
    <source>
        <dbReference type="ARBA" id="ARBA00022833"/>
    </source>
</evidence>
<dbReference type="InterPro" id="IPR037202">
    <property type="entry name" value="ESCRT_assembly_dom"/>
</dbReference>
<feature type="compositionally biased region" description="Pro residues" evidence="12">
    <location>
        <begin position="343"/>
        <end position="362"/>
    </location>
</feature>
<dbReference type="SUPFAM" id="SSF140111">
    <property type="entry name" value="Endosomal sorting complex assembly domain"/>
    <property type="match status" value="1"/>
</dbReference>
<evidence type="ECO:0000256" key="9">
    <source>
        <dbReference type="ARBA" id="ARBA00022927"/>
    </source>
</evidence>
<dbReference type="Pfam" id="PF09454">
    <property type="entry name" value="Vps23_core"/>
    <property type="match status" value="1"/>
</dbReference>
<sequence length="1038" mass="113084">MSLSLTQKWLKQVLGPYPQKDQIYNDVDATLAAYPTLRPKNDVYTFNDGRAQLLLCVHGLIPITFRQATYNIPIALWLPLEYPRLPPLVYVVPTSDMLVKSSKNVDPSGECAFEYLDNWRRKSEGCNLRALIEVMQDTFSREPPVYAKPKSTAPSTPSTAIRAASPASGPLPHRPPPPLPSTSSQPATSHQQPPNLSAQSSPGASGSGSPPPKPAKIFSQAIPPISTSTSGNLSPIRPPPLPASPLRNQTPPIRPVFTLNQPGPPPPAPPPPPGPHVYQQHNRGNSIGSSISGSIASESMVNAFPTRYHSPTYATSTYSPQPPPPPPPTAYQQYSNSAAPLAAPAPTPIINVPTPPAPPAPRPNFLDEDDISTQVNEAPPSPNAPPRPINPELLRLHHDLHAKITVELSALSNALAGDNERLRATQGDLLAGEPAIRDEMARLEAVRSVCTTVGDRLQDVVARAEANMHHLKSKGDPEVDELVCSTAIVYNQLVDLIAEDKAIEDTMYHLHRALNSGRIDLERFIRTVRILAQEQFMKRALIEKISEGLPIGARFHVNGIADPHYNSLPATTTEMSVTITQVFIGNVVNTPALGQLEILQEQVILVDAHGFIAEMCPLAAPTPAALHYLHSMPASSIVRLPPTSFFSPTFIDLHLHAPQFLYLGTGLHLPLLIWLDEYAYRAEERLDSDPELARKACYGVALVYLRLAQRLAENGTGAVLAFGTINEDTNIILAEAFQAVGLRIFVGKLTMDQSSRPSYREPSTSASLVSARSFIRRCRGLVSAVPPPLRLVEPVLTPRFVPTCSDAVLRGLALISRGEKVKIQSHLAEAHDQIDYVRQSRGKSDIDIFHDAGILSPRAIFAHCTFLELPELGRLREAGSAVAHCPLSNAYFSTLPFCLREALDMGVKVGLGTDVAGGYQVDIMGAMRQAVITARMRNGMQTELVPGDAPFSVDWKETLYLATRGGAIALELNTGVLQPGAPWDAQRIDFFNGAGQGLGDMDFFDMPTMLTEAMVEKWWCLGNSHNRLNMWIQGRKIF</sequence>
<evidence type="ECO:0000256" key="4">
    <source>
        <dbReference type="ARBA" id="ARBA00022448"/>
    </source>
</evidence>
<evidence type="ECO:0000313" key="16">
    <source>
        <dbReference type="Proteomes" id="UP000650533"/>
    </source>
</evidence>
<feature type="compositionally biased region" description="Pro residues" evidence="12">
    <location>
        <begin position="379"/>
        <end position="389"/>
    </location>
</feature>
<dbReference type="InterPro" id="IPR006680">
    <property type="entry name" value="Amidohydro-rel"/>
</dbReference>
<dbReference type="InterPro" id="IPR051607">
    <property type="entry name" value="Metallo-dep_hydrolases"/>
</dbReference>
<feature type="region of interest" description="Disordered" evidence="12">
    <location>
        <begin position="143"/>
        <end position="292"/>
    </location>
</feature>
<dbReference type="InterPro" id="IPR008883">
    <property type="entry name" value="UEV_N"/>
</dbReference>
<organism evidence="15 16">
    <name type="scientific">Rhizoctonia solani</name>
    <dbReference type="NCBI Taxonomy" id="456999"/>
    <lineage>
        <taxon>Eukaryota</taxon>
        <taxon>Fungi</taxon>
        <taxon>Dikarya</taxon>
        <taxon>Basidiomycota</taxon>
        <taxon>Agaricomycotina</taxon>
        <taxon>Agaricomycetes</taxon>
        <taxon>Cantharellales</taxon>
        <taxon>Ceratobasidiaceae</taxon>
        <taxon>Rhizoctonia</taxon>
    </lineage>
</organism>
<evidence type="ECO:0000256" key="2">
    <source>
        <dbReference type="ARBA" id="ARBA00004177"/>
    </source>
</evidence>
<dbReference type="InterPro" id="IPR011059">
    <property type="entry name" value="Metal-dep_hydrolase_composite"/>
</dbReference>
<comment type="cofactor">
    <cofactor evidence="1">
        <name>Zn(2+)</name>
        <dbReference type="ChEBI" id="CHEBI:29105"/>
    </cofactor>
</comment>
<feature type="compositionally biased region" description="Pro residues" evidence="12">
    <location>
        <begin position="320"/>
        <end position="329"/>
    </location>
</feature>
<evidence type="ECO:0000256" key="5">
    <source>
        <dbReference type="ARBA" id="ARBA00022723"/>
    </source>
</evidence>
<dbReference type="RefSeq" id="XP_043187638.1">
    <property type="nucleotide sequence ID" value="XM_043321815.1"/>
</dbReference>
<keyword evidence="6" id="KW-0967">Endosome</keyword>
<evidence type="ECO:0000256" key="3">
    <source>
        <dbReference type="ARBA" id="ARBA00009594"/>
    </source>
</evidence>
<evidence type="ECO:0000259" key="13">
    <source>
        <dbReference type="PROSITE" id="PS51312"/>
    </source>
</evidence>
<name>A0A8H8T2D6_9AGAM</name>
<dbReference type="Pfam" id="PF01979">
    <property type="entry name" value="Amidohydro_1"/>
    <property type="match status" value="1"/>
</dbReference>
<comment type="similarity">
    <text evidence="3">Belongs to the ubiquitin-conjugating enzyme family. UEV subfamily.</text>
</comment>
<keyword evidence="4 11" id="KW-0813">Transport</keyword>
<dbReference type="GO" id="GO:0006886">
    <property type="term" value="P:intracellular protein transport"/>
    <property type="evidence" value="ECO:0007669"/>
    <property type="project" value="UniProtKB-ARBA"/>
</dbReference>
<feature type="domain" description="UEV" evidence="14">
    <location>
        <begin position="4"/>
        <end position="149"/>
    </location>
</feature>
<dbReference type="InterPro" id="IPR032466">
    <property type="entry name" value="Metal_Hydrolase"/>
</dbReference>
<dbReference type="PROSITE" id="PS51312">
    <property type="entry name" value="SB"/>
    <property type="match status" value="1"/>
</dbReference>
<accession>A0A8H8T2D6</accession>
<dbReference type="PANTHER" id="PTHR11271:SF6">
    <property type="entry name" value="GUANINE DEAMINASE"/>
    <property type="match status" value="1"/>
</dbReference>
<evidence type="ECO:0000256" key="7">
    <source>
        <dbReference type="ARBA" id="ARBA00022801"/>
    </source>
</evidence>
<protein>
    <submittedName>
        <fullName evidence="15">Amidohydrolase family protein</fullName>
    </submittedName>
</protein>
<dbReference type="GO" id="GO:0005768">
    <property type="term" value="C:endosome"/>
    <property type="evidence" value="ECO:0007669"/>
    <property type="project" value="UniProtKB-SubCell"/>
</dbReference>
<keyword evidence="9 11" id="KW-0653">Protein transport</keyword>
<dbReference type="AlphaFoldDB" id="A0A8H8T2D6"/>
<dbReference type="EMBL" id="CP059673">
    <property type="protein sequence ID" value="QRW27401.1"/>
    <property type="molecule type" value="Genomic_DNA"/>
</dbReference>
<evidence type="ECO:0000313" key="15">
    <source>
        <dbReference type="EMBL" id="QRW27401.1"/>
    </source>
</evidence>
<evidence type="ECO:0000256" key="1">
    <source>
        <dbReference type="ARBA" id="ARBA00001947"/>
    </source>
</evidence>
<dbReference type="PROSITE" id="PS51322">
    <property type="entry name" value="UEV"/>
    <property type="match status" value="1"/>
</dbReference>
<dbReference type="KEGG" id="rsx:RhiXN_01996"/>
<keyword evidence="7 15" id="KW-0378">Hydrolase</keyword>
<dbReference type="GO" id="GO:0008270">
    <property type="term" value="F:zinc ion binding"/>
    <property type="evidence" value="ECO:0007669"/>
    <property type="project" value="TreeGrafter"/>
</dbReference>
<keyword evidence="5" id="KW-0479">Metal-binding</keyword>
<evidence type="ECO:0000256" key="11">
    <source>
        <dbReference type="PROSITE-ProRule" id="PRU00644"/>
    </source>
</evidence>
<feature type="region of interest" description="Disordered" evidence="12">
    <location>
        <begin position="312"/>
        <end position="389"/>
    </location>
</feature>
<dbReference type="Gene3D" id="6.10.140.820">
    <property type="match status" value="1"/>
</dbReference>